<dbReference type="GO" id="GO:0016787">
    <property type="term" value="F:hydrolase activity"/>
    <property type="evidence" value="ECO:0007669"/>
    <property type="project" value="InterPro"/>
</dbReference>
<dbReference type="InterPro" id="IPR014001">
    <property type="entry name" value="Helicase_ATP-bd"/>
</dbReference>
<dbReference type="GO" id="GO:0005829">
    <property type="term" value="C:cytosol"/>
    <property type="evidence" value="ECO:0007669"/>
    <property type="project" value="TreeGrafter"/>
</dbReference>
<dbReference type="AlphaFoldDB" id="A0A2T4Z6M8"/>
<dbReference type="NCBIfam" id="NF008521">
    <property type="entry name" value="PRK11448.1"/>
    <property type="match status" value="1"/>
</dbReference>
<protein>
    <submittedName>
        <fullName evidence="4">Type I restriction enzyme R subunit</fullName>
    </submittedName>
</protein>
<accession>A0A2T4Z6M8</accession>
<dbReference type="InterPro" id="IPR027417">
    <property type="entry name" value="P-loop_NTPase"/>
</dbReference>
<keyword evidence="5" id="KW-1185">Reference proteome</keyword>
<comment type="caution">
    <text evidence="4">The sequence shown here is derived from an EMBL/GenBank/DDBJ whole genome shotgun (WGS) entry which is preliminary data.</text>
</comment>
<dbReference type="PANTHER" id="PTHR47396">
    <property type="entry name" value="TYPE I RESTRICTION ENZYME ECOKI R PROTEIN"/>
    <property type="match status" value="1"/>
</dbReference>
<dbReference type="GO" id="GO:0005524">
    <property type="term" value="F:ATP binding"/>
    <property type="evidence" value="ECO:0007669"/>
    <property type="project" value="InterPro"/>
</dbReference>
<dbReference type="CDD" id="cd18799">
    <property type="entry name" value="SF2_C_EcoAI-like"/>
    <property type="match status" value="1"/>
</dbReference>
<dbReference type="GO" id="GO:0006304">
    <property type="term" value="P:DNA modification"/>
    <property type="evidence" value="ECO:0007669"/>
    <property type="project" value="InterPro"/>
</dbReference>
<evidence type="ECO:0000259" key="2">
    <source>
        <dbReference type="PROSITE" id="PS51192"/>
    </source>
</evidence>
<dbReference type="Pfam" id="PF08463">
    <property type="entry name" value="EcoEI_R_C"/>
    <property type="match status" value="1"/>
</dbReference>
<feature type="coiled-coil region" evidence="1">
    <location>
        <begin position="146"/>
        <end position="185"/>
    </location>
</feature>
<dbReference type="InterPro" id="IPR001650">
    <property type="entry name" value="Helicase_C-like"/>
</dbReference>
<evidence type="ECO:0000259" key="3">
    <source>
        <dbReference type="PROSITE" id="PS51194"/>
    </source>
</evidence>
<dbReference type="SUPFAM" id="SSF52540">
    <property type="entry name" value="P-loop containing nucleoside triphosphate hydrolases"/>
    <property type="match status" value="1"/>
</dbReference>
<dbReference type="SMART" id="SM00490">
    <property type="entry name" value="HELICc"/>
    <property type="match status" value="1"/>
</dbReference>
<evidence type="ECO:0000313" key="5">
    <source>
        <dbReference type="Proteomes" id="UP000241639"/>
    </source>
</evidence>
<dbReference type="CDD" id="cd18032">
    <property type="entry name" value="DEXHc_RE_I_III_res"/>
    <property type="match status" value="1"/>
</dbReference>
<dbReference type="OrthoDB" id="9802848at2"/>
<dbReference type="Gene3D" id="3.40.50.300">
    <property type="entry name" value="P-loop containing nucleotide triphosphate hydrolases"/>
    <property type="match status" value="2"/>
</dbReference>
<dbReference type="PROSITE" id="PS51192">
    <property type="entry name" value="HELICASE_ATP_BIND_1"/>
    <property type="match status" value="1"/>
</dbReference>
<dbReference type="SMART" id="SM00487">
    <property type="entry name" value="DEXDc"/>
    <property type="match status" value="1"/>
</dbReference>
<dbReference type="InterPro" id="IPR050742">
    <property type="entry name" value="Helicase_Restrict-Modif_Enz"/>
</dbReference>
<dbReference type="RefSeq" id="WP_107724439.1">
    <property type="nucleotide sequence ID" value="NZ_PZZP01000001.1"/>
</dbReference>
<evidence type="ECO:0000313" key="4">
    <source>
        <dbReference type="EMBL" id="PTM57544.1"/>
    </source>
</evidence>
<dbReference type="Pfam" id="PF00271">
    <property type="entry name" value="Helicase_C"/>
    <property type="match status" value="1"/>
</dbReference>
<name>A0A2T4Z6M8_9BACL</name>
<sequence>MRESNFQFLQQRWPLLTTLGKAAERNLHHDPNTTLYKVRLFGETMAKFIYEEEGLGEPYPRTQYERLRALRREADVPQEVVGMLHSIREKGNPAVHDAVGTYEEGEVVLKTSHKLAIWLMQTYGEWQYEPAKYRKPAPIPEPEEIRQQLEAEFQREQERLEQKFEQELERIRKESRNQAAILERRKQARAAAKRLQLSEEETRRLIDKQLEQAGWEVNSRNLRYAHGARPEKGENRAIAEWPTTTGKADYALFIGLQLVGLVEAKSIDEDIPSHLDQAKRYAQSIEKIEGEEVLGPWGDYRVPFIFATNGREYFKQVEEKSGIWYQDLRSRNNHSRALPAWFSPRDLKEKLEREAENAQAKLQDEPLDYLKLRPYQEEAILAVEQAVQKGKRKILLSMATGTGKTRTAIGLLYRLIKTKTFRRVLFLVDRKALGRQAKEAFEESPLENLRTFNQIFELQGLKEKEPNAETKVHIQTVQGMIHRLFKQDESNRIPSVGLYDCIIVDEAHRGYKLDKEMTETEMKFRDLQDYISQYGRVLDYFDAVKIGLTATPALHTQQIFGSPAYNYGYTEAVVDGYLIDHTPPHQLTTKLAKEGIQWKHGESVEVYNADNYTVETIDRLEDEVNIEVDQFNRDVITESFNETVLDELVQHIDLDNGKKALIFAVDNDHADLVVKILKKKLVEWHHDEDDRTVMKITSAIDDPEGAITRFKNEEYPKVAVTVDLLTTGIDIPAICTIVFLRRVKSRILYEQMMGRATRPCERVGKEHFEIWDPVRLYESLEPFSKMKPATVNPQTSFSQLVAELREVDDADLKKRYSNTLVSKLSRKRRYFQEQDREEFQDLCGQSEDEFAAWLQTASPQEVGEKLEKEGPLLEFLDQRTPQPRRKYISNHQDELLSHGRGYGNAEKPEEYLAEFNRFLHENENRIPALKLVCQRPSDLTRESLKELRRELARAGYREANLRTAWSETTQEEIAADIIGFIRQQMLREPLVSREERVRGVMERLRRSRQWKPLQKRWLDWIEKALIHYSVLGPDAQQAFDKEPFISNGGYRQIEKVFGKGQAQTLLNQINRDLFA</sequence>
<evidence type="ECO:0000256" key="1">
    <source>
        <dbReference type="SAM" id="Coils"/>
    </source>
</evidence>
<proteinExistence type="predicted"/>
<dbReference type="GO" id="GO:0003677">
    <property type="term" value="F:DNA binding"/>
    <property type="evidence" value="ECO:0007669"/>
    <property type="project" value="InterPro"/>
</dbReference>
<reference evidence="4 5" key="1">
    <citation type="submission" date="2018-04" db="EMBL/GenBank/DDBJ databases">
        <title>Genomic Encyclopedia of Archaeal and Bacterial Type Strains, Phase II (KMG-II): from individual species to whole genera.</title>
        <authorList>
            <person name="Goeker M."/>
        </authorList>
    </citation>
    <scope>NUCLEOTIDE SEQUENCE [LARGE SCALE GENOMIC DNA]</scope>
    <source>
        <strain evidence="4 5">DSM 45169</strain>
    </source>
</reference>
<dbReference type="EMBL" id="PZZP01000001">
    <property type="protein sequence ID" value="PTM57544.1"/>
    <property type="molecule type" value="Genomic_DNA"/>
</dbReference>
<dbReference type="InterPro" id="IPR013670">
    <property type="entry name" value="EcoEI_R_C_dom"/>
</dbReference>
<dbReference type="PROSITE" id="PS51194">
    <property type="entry name" value="HELICASE_CTER"/>
    <property type="match status" value="1"/>
</dbReference>
<dbReference type="Proteomes" id="UP000241639">
    <property type="component" value="Unassembled WGS sequence"/>
</dbReference>
<feature type="domain" description="Helicase C-terminal" evidence="3">
    <location>
        <begin position="644"/>
        <end position="808"/>
    </location>
</feature>
<keyword evidence="1" id="KW-0175">Coiled coil</keyword>
<feature type="domain" description="Helicase ATP-binding" evidence="2">
    <location>
        <begin position="385"/>
        <end position="570"/>
    </location>
</feature>
<gene>
    <name evidence="4" type="ORF">C8J48_0092</name>
</gene>
<dbReference type="Pfam" id="PF04851">
    <property type="entry name" value="ResIII"/>
    <property type="match status" value="1"/>
</dbReference>
<dbReference type="InterPro" id="IPR006935">
    <property type="entry name" value="Helicase/UvrB_N"/>
</dbReference>
<dbReference type="Gene3D" id="3.90.1570.30">
    <property type="match status" value="1"/>
</dbReference>
<dbReference type="PANTHER" id="PTHR47396:SF1">
    <property type="entry name" value="ATP-DEPENDENT HELICASE IRC3-RELATED"/>
    <property type="match status" value="1"/>
</dbReference>
<organism evidence="4 5">
    <name type="scientific">Desmospora activa DSM 45169</name>
    <dbReference type="NCBI Taxonomy" id="1121389"/>
    <lineage>
        <taxon>Bacteria</taxon>
        <taxon>Bacillati</taxon>
        <taxon>Bacillota</taxon>
        <taxon>Bacilli</taxon>
        <taxon>Bacillales</taxon>
        <taxon>Thermoactinomycetaceae</taxon>
        <taxon>Desmospora</taxon>
    </lineage>
</organism>